<gene>
    <name evidence="2" type="ORF">EGA29_19780</name>
</gene>
<evidence type="ECO:0000313" key="2">
    <source>
        <dbReference type="EMBL" id="RNM03015.1"/>
    </source>
</evidence>
<dbReference type="PROSITE" id="PS51257">
    <property type="entry name" value="PROKAR_LIPOPROTEIN"/>
    <property type="match status" value="1"/>
</dbReference>
<dbReference type="EMBL" id="RJTL01000038">
    <property type="protein sequence ID" value="RNM03015.1"/>
    <property type="molecule type" value="Genomic_DNA"/>
</dbReference>
<keyword evidence="1" id="KW-0812">Transmembrane</keyword>
<keyword evidence="1" id="KW-0472">Membrane</keyword>
<keyword evidence="1" id="KW-1133">Transmembrane helix</keyword>
<protein>
    <recommendedName>
        <fullName evidence="4">Transmembrane protein</fullName>
    </recommendedName>
</protein>
<evidence type="ECO:0000256" key="1">
    <source>
        <dbReference type="SAM" id="Phobius"/>
    </source>
</evidence>
<sequence>MDTESKLVLLAAVMGAVFMVACIYFVYFKGCSKSIVTFASPLGWAVPCVVQLSVMARKDGETRWARASSLAGGFALSYVAGMIFMAIFALTWDFTIR</sequence>
<feature type="transmembrane region" description="Helical" evidence="1">
    <location>
        <begin position="7"/>
        <end position="28"/>
    </location>
</feature>
<evidence type="ECO:0000313" key="3">
    <source>
        <dbReference type="Proteomes" id="UP000271222"/>
    </source>
</evidence>
<proteinExistence type="predicted"/>
<accession>A0A454TLN2</accession>
<reference evidence="2 3" key="1">
    <citation type="submission" date="2018-10" db="EMBL/GenBank/DDBJ databases">
        <title>Draft Genome Sequence of Ralstonia pseudosolanacearum (R. solanacearum phylotype I) Strain Tg03 Isolated from Luffa cylindrica in China.</title>
        <authorList>
            <person name="Yuan G.-Q."/>
            <person name="Li Q.-Q."/>
            <person name="Zhang Y.-W."/>
        </authorList>
    </citation>
    <scope>NUCLEOTIDE SEQUENCE [LARGE SCALE GENOMIC DNA]</scope>
    <source>
        <strain evidence="2 3">Tg03</strain>
    </source>
</reference>
<evidence type="ECO:0008006" key="4">
    <source>
        <dbReference type="Google" id="ProtNLM"/>
    </source>
</evidence>
<organism evidence="2 3">
    <name type="scientific">Ralstonia pseudosolanacearum</name>
    <dbReference type="NCBI Taxonomy" id="1310165"/>
    <lineage>
        <taxon>Bacteria</taxon>
        <taxon>Pseudomonadati</taxon>
        <taxon>Pseudomonadota</taxon>
        <taxon>Betaproteobacteria</taxon>
        <taxon>Burkholderiales</taxon>
        <taxon>Burkholderiaceae</taxon>
        <taxon>Ralstonia</taxon>
        <taxon>Ralstonia solanacearum species complex</taxon>
    </lineage>
</organism>
<feature type="transmembrane region" description="Helical" evidence="1">
    <location>
        <begin position="67"/>
        <end position="92"/>
    </location>
</feature>
<feature type="transmembrane region" description="Helical" evidence="1">
    <location>
        <begin position="34"/>
        <end position="55"/>
    </location>
</feature>
<dbReference type="AlphaFoldDB" id="A0A454TLN2"/>
<name>A0A454TLN2_9RALS</name>
<comment type="caution">
    <text evidence="2">The sequence shown here is derived from an EMBL/GenBank/DDBJ whole genome shotgun (WGS) entry which is preliminary data.</text>
</comment>
<dbReference type="Proteomes" id="UP000271222">
    <property type="component" value="Unassembled WGS sequence"/>
</dbReference>